<evidence type="ECO:0000313" key="2">
    <source>
        <dbReference type="EMBL" id="VDM69825.1"/>
    </source>
</evidence>
<reference evidence="2 3" key="1">
    <citation type="submission" date="2018-11" db="EMBL/GenBank/DDBJ databases">
        <authorList>
            <consortium name="Pathogen Informatics"/>
        </authorList>
    </citation>
    <scope>NUCLEOTIDE SEQUENCE [LARGE SCALE GENOMIC DNA]</scope>
</reference>
<feature type="domain" description="UBX" evidence="1">
    <location>
        <begin position="115"/>
        <end position="185"/>
    </location>
</feature>
<dbReference type="OrthoDB" id="49605at2759"/>
<name>A0A3P7KF68_STRVU</name>
<protein>
    <recommendedName>
        <fullName evidence="1">UBX domain-containing protein</fullName>
    </recommendedName>
</protein>
<dbReference type="AlphaFoldDB" id="A0A3P7KF68"/>
<dbReference type="Pfam" id="PF00789">
    <property type="entry name" value="UBX"/>
    <property type="match status" value="1"/>
</dbReference>
<dbReference type="Gene3D" id="3.10.20.90">
    <property type="entry name" value="Phosphatidylinositol 3-kinase Catalytic Subunit, Chain A, domain 1"/>
    <property type="match status" value="1"/>
</dbReference>
<dbReference type="Proteomes" id="UP000270094">
    <property type="component" value="Unassembled WGS sequence"/>
</dbReference>
<accession>A0A3P7KF68</accession>
<dbReference type="EMBL" id="UYYB01013693">
    <property type="protein sequence ID" value="VDM69825.1"/>
    <property type="molecule type" value="Genomic_DNA"/>
</dbReference>
<sequence length="211" mass="24015">MQPFKEGDEPEPFLVISEEAAHDTGRLIAALEMLRDGQSVPIKVSRDTCIFALRENERITLPRLPPDFYDLTAEEIKREQQIRTEELNRTLMLRTKEMRERDEKLRQYTYKYTLIRIRLPDRYVLQGTFGCYEPLSAVREYVSKHLANEAALFSLRNPMKGGEPLGDEAKTLAALGLAPAVVLHLDFNEPMNGPSLLQEHIDAAVPLAAAH</sequence>
<organism evidence="2 3">
    <name type="scientific">Strongylus vulgaris</name>
    <name type="common">Blood worm</name>
    <dbReference type="NCBI Taxonomy" id="40348"/>
    <lineage>
        <taxon>Eukaryota</taxon>
        <taxon>Metazoa</taxon>
        <taxon>Ecdysozoa</taxon>
        <taxon>Nematoda</taxon>
        <taxon>Chromadorea</taxon>
        <taxon>Rhabditida</taxon>
        <taxon>Rhabditina</taxon>
        <taxon>Rhabditomorpha</taxon>
        <taxon>Strongyloidea</taxon>
        <taxon>Strongylidae</taxon>
        <taxon>Strongylus</taxon>
    </lineage>
</organism>
<dbReference type="PROSITE" id="PS50033">
    <property type="entry name" value="UBX"/>
    <property type="match status" value="1"/>
</dbReference>
<keyword evidence="3" id="KW-1185">Reference proteome</keyword>
<dbReference type="GO" id="GO:0005737">
    <property type="term" value="C:cytoplasm"/>
    <property type="evidence" value="ECO:0007669"/>
    <property type="project" value="TreeGrafter"/>
</dbReference>
<dbReference type="InterPro" id="IPR029071">
    <property type="entry name" value="Ubiquitin-like_domsf"/>
</dbReference>
<dbReference type="PANTHER" id="PTHR23153:SF38">
    <property type="entry name" value="UBX DOMAIN-CONTAINING PROTEIN 6"/>
    <property type="match status" value="1"/>
</dbReference>
<dbReference type="InterPro" id="IPR001012">
    <property type="entry name" value="UBX_dom"/>
</dbReference>
<evidence type="ECO:0000259" key="1">
    <source>
        <dbReference type="PROSITE" id="PS50033"/>
    </source>
</evidence>
<gene>
    <name evidence="2" type="ORF">SVUK_LOCUS4823</name>
</gene>
<dbReference type="SUPFAM" id="SSF54236">
    <property type="entry name" value="Ubiquitin-like"/>
    <property type="match status" value="1"/>
</dbReference>
<evidence type="ECO:0000313" key="3">
    <source>
        <dbReference type="Proteomes" id="UP000270094"/>
    </source>
</evidence>
<proteinExistence type="predicted"/>
<dbReference type="PANTHER" id="PTHR23153">
    <property type="entry name" value="UBX-RELATED"/>
    <property type="match status" value="1"/>
</dbReference>
<dbReference type="CDD" id="cd16119">
    <property type="entry name" value="UBX_UBXN6"/>
    <property type="match status" value="1"/>
</dbReference>